<keyword evidence="2" id="KW-1185">Reference proteome</keyword>
<dbReference type="InterPro" id="IPR036188">
    <property type="entry name" value="FAD/NAD-bd_sf"/>
</dbReference>
<protein>
    <submittedName>
        <fullName evidence="1">Uncharacterized protein</fullName>
    </submittedName>
</protein>
<dbReference type="EMBL" id="BAAAYX010000007">
    <property type="protein sequence ID" value="GAA3704904.1"/>
    <property type="molecule type" value="Genomic_DNA"/>
</dbReference>
<proteinExistence type="predicted"/>
<sequence>MVIGGGQAALAAGYYLQRANRDRPPGRPPLKSVLLDQRPAPGGAWGDGWESLRLFSPAAYSGQVLRGGVRS</sequence>
<dbReference type="Gene3D" id="3.50.50.60">
    <property type="entry name" value="FAD/NAD(P)-binding domain"/>
    <property type="match status" value="1"/>
</dbReference>
<dbReference type="Pfam" id="PF13450">
    <property type="entry name" value="NAD_binding_8"/>
    <property type="match status" value="1"/>
</dbReference>
<evidence type="ECO:0000313" key="1">
    <source>
        <dbReference type="EMBL" id="GAA3704904.1"/>
    </source>
</evidence>
<name>A0ABP7DKB3_9ACTN</name>
<comment type="caution">
    <text evidence="1">The sequence shown here is derived from an EMBL/GenBank/DDBJ whole genome shotgun (WGS) entry which is preliminary data.</text>
</comment>
<organism evidence="1 2">
    <name type="scientific">Microlunatus aurantiacus</name>
    <dbReference type="NCBI Taxonomy" id="446786"/>
    <lineage>
        <taxon>Bacteria</taxon>
        <taxon>Bacillati</taxon>
        <taxon>Actinomycetota</taxon>
        <taxon>Actinomycetes</taxon>
        <taxon>Propionibacteriales</taxon>
        <taxon>Propionibacteriaceae</taxon>
        <taxon>Microlunatus</taxon>
    </lineage>
</organism>
<reference evidence="2" key="1">
    <citation type="journal article" date="2019" name="Int. J. Syst. Evol. Microbiol.">
        <title>The Global Catalogue of Microorganisms (GCM) 10K type strain sequencing project: providing services to taxonomists for standard genome sequencing and annotation.</title>
        <authorList>
            <consortium name="The Broad Institute Genomics Platform"/>
            <consortium name="The Broad Institute Genome Sequencing Center for Infectious Disease"/>
            <person name="Wu L."/>
            <person name="Ma J."/>
        </authorList>
    </citation>
    <scope>NUCLEOTIDE SEQUENCE [LARGE SCALE GENOMIC DNA]</scope>
    <source>
        <strain evidence="2">JCM 16548</strain>
    </source>
</reference>
<accession>A0ABP7DKB3</accession>
<dbReference type="SUPFAM" id="SSF51905">
    <property type="entry name" value="FAD/NAD(P)-binding domain"/>
    <property type="match status" value="1"/>
</dbReference>
<dbReference type="Proteomes" id="UP001500051">
    <property type="component" value="Unassembled WGS sequence"/>
</dbReference>
<evidence type="ECO:0000313" key="2">
    <source>
        <dbReference type="Proteomes" id="UP001500051"/>
    </source>
</evidence>
<gene>
    <name evidence="1" type="ORF">GCM10022204_22950</name>
</gene>